<dbReference type="PANTHER" id="PTHR44858:SF1">
    <property type="entry name" value="UDP-N-ACETYLGLUCOSAMINE--PEPTIDE N-ACETYLGLUCOSAMINYLTRANSFERASE SPINDLY-RELATED"/>
    <property type="match status" value="1"/>
</dbReference>
<dbReference type="AlphaFoldDB" id="A0A7J0BK37"/>
<feature type="repeat" description="TPR" evidence="3">
    <location>
        <begin position="100"/>
        <end position="133"/>
    </location>
</feature>
<dbReference type="Gene3D" id="1.25.40.10">
    <property type="entry name" value="Tetratricopeptide repeat domain"/>
    <property type="match status" value="2"/>
</dbReference>
<evidence type="ECO:0000256" key="1">
    <source>
        <dbReference type="ARBA" id="ARBA00022737"/>
    </source>
</evidence>
<evidence type="ECO:0000256" key="3">
    <source>
        <dbReference type="PROSITE-ProRule" id="PRU00339"/>
    </source>
</evidence>
<keyword evidence="5" id="KW-1185">Reference proteome</keyword>
<dbReference type="RefSeq" id="WP_174405247.1">
    <property type="nucleotide sequence ID" value="NZ_BLVO01000013.1"/>
</dbReference>
<keyword evidence="1" id="KW-0677">Repeat</keyword>
<accession>A0A7J0BK37</accession>
<dbReference type="InterPro" id="IPR011990">
    <property type="entry name" value="TPR-like_helical_dom_sf"/>
</dbReference>
<organism evidence="4 5">
    <name type="scientific">Desulfovibrio subterraneus</name>
    <dbReference type="NCBI Taxonomy" id="2718620"/>
    <lineage>
        <taxon>Bacteria</taxon>
        <taxon>Pseudomonadati</taxon>
        <taxon>Thermodesulfobacteriota</taxon>
        <taxon>Desulfovibrionia</taxon>
        <taxon>Desulfovibrionales</taxon>
        <taxon>Desulfovibrionaceae</taxon>
        <taxon>Desulfovibrio</taxon>
    </lineage>
</organism>
<evidence type="ECO:0000313" key="5">
    <source>
        <dbReference type="Proteomes" id="UP000503840"/>
    </source>
</evidence>
<evidence type="ECO:0008006" key="6">
    <source>
        <dbReference type="Google" id="ProtNLM"/>
    </source>
</evidence>
<dbReference type="Pfam" id="PF00515">
    <property type="entry name" value="TPR_1"/>
    <property type="match status" value="1"/>
</dbReference>
<sequence>MSGSRFPAGSVLLLLVILLSAAGLRAELRPDVKQLAPLVATGQWDKVKAEAQTAVFSDMLTDAEKSEAYTYMALAHVQQGEPGPALDAADKAVQLDSDNARGWLMRGTAYMMLRQLAPAEKDFGKALQKDPAMWEACRNLAELSQARGDFPMAMEWFGKAVVLAPANVDLSMEYALLLHSLGLHAKADEILSNVIAEVGETPALLNNRGMIRLAQDCYDDALADFSRAIAINPAYEEALINRGNVLRAFKRYDESLADFASGLSMHPGSVKMFIGRAYTHAAMGKYEDAAADMASAYSLGNVDPYVLNEYAWFLATCPDAKVRDGARAVKLTKEAIELSAGPIPGYFDTLAAALAESGDYLGAIEAQKQAIFIGQQAGLSEKQLADWNARLEGYSQGVPYRNNLQ</sequence>
<feature type="repeat" description="TPR" evidence="3">
    <location>
        <begin position="134"/>
        <end position="167"/>
    </location>
</feature>
<dbReference type="EMBL" id="BLVO01000013">
    <property type="protein sequence ID" value="GFM33601.1"/>
    <property type="molecule type" value="Genomic_DNA"/>
</dbReference>
<feature type="repeat" description="TPR" evidence="3">
    <location>
        <begin position="236"/>
        <end position="269"/>
    </location>
</feature>
<keyword evidence="2 3" id="KW-0802">TPR repeat</keyword>
<protein>
    <recommendedName>
        <fullName evidence="6">Tetratricopeptide repeat protein</fullName>
    </recommendedName>
</protein>
<comment type="caution">
    <text evidence="4">The sequence shown here is derived from an EMBL/GenBank/DDBJ whole genome shotgun (WGS) entry which is preliminary data.</text>
</comment>
<proteinExistence type="predicted"/>
<gene>
    <name evidence="4" type="ORF">DSM101010T_19660</name>
</gene>
<dbReference type="PANTHER" id="PTHR44858">
    <property type="entry name" value="TETRATRICOPEPTIDE REPEAT PROTEIN 6"/>
    <property type="match status" value="1"/>
</dbReference>
<dbReference type="Proteomes" id="UP000503840">
    <property type="component" value="Unassembled WGS sequence"/>
</dbReference>
<feature type="repeat" description="TPR" evidence="3">
    <location>
        <begin position="202"/>
        <end position="235"/>
    </location>
</feature>
<dbReference type="InterPro" id="IPR019734">
    <property type="entry name" value="TPR_rpt"/>
</dbReference>
<reference evidence="4 5" key="1">
    <citation type="submission" date="2020-05" db="EMBL/GenBank/DDBJ databases">
        <title>Draft genome sequence of Desulfovibrio sp. strain HN2T.</title>
        <authorList>
            <person name="Ueno A."/>
            <person name="Tamazawa S."/>
            <person name="Tamamura S."/>
            <person name="Murakami T."/>
            <person name="Kiyama T."/>
            <person name="Inomata H."/>
            <person name="Amano Y."/>
            <person name="Miyakawa K."/>
            <person name="Tamaki H."/>
            <person name="Naganuma T."/>
            <person name="Kaneko K."/>
        </authorList>
    </citation>
    <scope>NUCLEOTIDE SEQUENCE [LARGE SCALE GENOMIC DNA]</scope>
    <source>
        <strain evidence="4 5">HN2</strain>
    </source>
</reference>
<evidence type="ECO:0000313" key="4">
    <source>
        <dbReference type="EMBL" id="GFM33601.1"/>
    </source>
</evidence>
<evidence type="ECO:0000256" key="2">
    <source>
        <dbReference type="ARBA" id="ARBA00022803"/>
    </source>
</evidence>
<name>A0A7J0BK37_9BACT</name>
<dbReference type="InterPro" id="IPR050498">
    <property type="entry name" value="Ycf3"/>
</dbReference>
<feature type="repeat" description="TPR" evidence="3">
    <location>
        <begin position="66"/>
        <end position="99"/>
    </location>
</feature>
<dbReference type="SMART" id="SM00028">
    <property type="entry name" value="TPR"/>
    <property type="match status" value="6"/>
</dbReference>
<dbReference type="PROSITE" id="PS50005">
    <property type="entry name" value="TPR"/>
    <property type="match status" value="5"/>
</dbReference>
<dbReference type="SUPFAM" id="SSF48452">
    <property type="entry name" value="TPR-like"/>
    <property type="match status" value="2"/>
</dbReference>
<dbReference type="Pfam" id="PF13432">
    <property type="entry name" value="TPR_16"/>
    <property type="match status" value="2"/>
</dbReference>